<evidence type="ECO:0000256" key="1">
    <source>
        <dbReference type="ARBA" id="ARBA00004651"/>
    </source>
</evidence>
<comment type="caution">
    <text evidence="7">The sequence shown here is derived from an EMBL/GenBank/DDBJ whole genome shotgun (WGS) entry which is preliminary data.</text>
</comment>
<dbReference type="Pfam" id="PF02653">
    <property type="entry name" value="BPD_transp_2"/>
    <property type="match status" value="1"/>
</dbReference>
<evidence type="ECO:0000313" key="7">
    <source>
        <dbReference type="EMBL" id="GEO81489.1"/>
    </source>
</evidence>
<evidence type="ECO:0000256" key="4">
    <source>
        <dbReference type="ARBA" id="ARBA00022989"/>
    </source>
</evidence>
<dbReference type="EMBL" id="BJZO01000038">
    <property type="protein sequence ID" value="GEO81489.1"/>
    <property type="molecule type" value="Genomic_DNA"/>
</dbReference>
<keyword evidence="3 6" id="KW-0812">Transmembrane</keyword>
<keyword evidence="5 6" id="KW-0472">Membrane</keyword>
<dbReference type="InterPro" id="IPR001851">
    <property type="entry name" value="ABC_transp_permease"/>
</dbReference>
<evidence type="ECO:0000256" key="6">
    <source>
        <dbReference type="SAM" id="Phobius"/>
    </source>
</evidence>
<organism evidence="7 8">
    <name type="scientific">Pararhodospirillum oryzae</name>
    <dbReference type="NCBI Taxonomy" id="478448"/>
    <lineage>
        <taxon>Bacteria</taxon>
        <taxon>Pseudomonadati</taxon>
        <taxon>Pseudomonadota</taxon>
        <taxon>Alphaproteobacteria</taxon>
        <taxon>Rhodospirillales</taxon>
        <taxon>Rhodospirillaceae</taxon>
        <taxon>Pararhodospirillum</taxon>
    </lineage>
</organism>
<feature type="transmembrane region" description="Helical" evidence="6">
    <location>
        <begin position="210"/>
        <end position="230"/>
    </location>
</feature>
<evidence type="ECO:0000256" key="5">
    <source>
        <dbReference type="ARBA" id="ARBA00023136"/>
    </source>
</evidence>
<name>A0A512H7Q9_9PROT</name>
<feature type="transmembrane region" description="Helical" evidence="6">
    <location>
        <begin position="176"/>
        <end position="198"/>
    </location>
</feature>
<dbReference type="AlphaFoldDB" id="A0A512H7Q9"/>
<feature type="transmembrane region" description="Helical" evidence="6">
    <location>
        <begin position="88"/>
        <end position="107"/>
    </location>
</feature>
<feature type="transmembrane region" description="Helical" evidence="6">
    <location>
        <begin position="6"/>
        <end position="27"/>
    </location>
</feature>
<dbReference type="PANTHER" id="PTHR32196">
    <property type="entry name" value="ABC TRANSPORTER PERMEASE PROTEIN YPHD-RELATED-RELATED"/>
    <property type="match status" value="1"/>
</dbReference>
<dbReference type="GO" id="GO:0022857">
    <property type="term" value="F:transmembrane transporter activity"/>
    <property type="evidence" value="ECO:0007669"/>
    <property type="project" value="InterPro"/>
</dbReference>
<feature type="transmembrane region" description="Helical" evidence="6">
    <location>
        <begin position="62"/>
        <end position="81"/>
    </location>
</feature>
<dbReference type="OrthoDB" id="9778389at2"/>
<dbReference type="GO" id="GO:0005886">
    <property type="term" value="C:plasma membrane"/>
    <property type="evidence" value="ECO:0007669"/>
    <property type="project" value="UniProtKB-SubCell"/>
</dbReference>
<dbReference type="RefSeq" id="WP_147163523.1">
    <property type="nucleotide sequence ID" value="NZ_BJZO01000038.1"/>
</dbReference>
<dbReference type="PANTHER" id="PTHR32196:SF69">
    <property type="entry name" value="BRANCHED-CHAIN AMINO ACID TRANSPORT SYSTEM, PERMEASE PROTEIN"/>
    <property type="match status" value="1"/>
</dbReference>
<evidence type="ECO:0000256" key="3">
    <source>
        <dbReference type="ARBA" id="ARBA00022692"/>
    </source>
</evidence>
<proteinExistence type="predicted"/>
<keyword evidence="8" id="KW-1185">Reference proteome</keyword>
<accession>A0A512H7Q9</accession>
<feature type="transmembrane region" description="Helical" evidence="6">
    <location>
        <begin position="237"/>
        <end position="258"/>
    </location>
</feature>
<evidence type="ECO:0000256" key="2">
    <source>
        <dbReference type="ARBA" id="ARBA00022475"/>
    </source>
</evidence>
<feature type="transmembrane region" description="Helical" evidence="6">
    <location>
        <begin position="133"/>
        <end position="155"/>
    </location>
</feature>
<protein>
    <submittedName>
        <fullName evidence="7">ABC transporter permease</fullName>
    </submittedName>
</protein>
<dbReference type="CDD" id="cd06574">
    <property type="entry name" value="TM_PBP1_branched-chain-AA_like"/>
    <property type="match status" value="1"/>
</dbReference>
<comment type="subcellular location">
    <subcellularLocation>
        <location evidence="1">Cell membrane</location>
        <topology evidence="1">Multi-pass membrane protein</topology>
    </subcellularLocation>
</comment>
<keyword evidence="2" id="KW-1003">Cell membrane</keyword>
<keyword evidence="4 6" id="KW-1133">Transmembrane helix</keyword>
<gene>
    <name evidence="7" type="ORF">ROR02_16200</name>
</gene>
<feature type="transmembrane region" description="Helical" evidence="6">
    <location>
        <begin position="270"/>
        <end position="287"/>
    </location>
</feature>
<dbReference type="Proteomes" id="UP000321567">
    <property type="component" value="Unassembled WGS sequence"/>
</dbReference>
<evidence type="ECO:0000313" key="8">
    <source>
        <dbReference type="Proteomes" id="UP000321567"/>
    </source>
</evidence>
<reference evidence="7 8" key="1">
    <citation type="submission" date="2019-07" db="EMBL/GenBank/DDBJ databases">
        <title>Whole genome shotgun sequence of Rhodospirillum oryzae NBRC 107573.</title>
        <authorList>
            <person name="Hosoyama A."/>
            <person name="Uohara A."/>
            <person name="Ohji S."/>
            <person name="Ichikawa N."/>
        </authorList>
    </citation>
    <scope>NUCLEOTIDE SEQUENCE [LARGE SCALE GENOMIC DNA]</scope>
    <source>
        <strain evidence="7 8">NBRC 107573</strain>
    </source>
</reference>
<sequence>MSLVAFLGAIETGLIYGLVALGVFLSFRVLDFPDLTVDGSFPLGGAVAAVLITHGWPPLAATSMAVCAGAMAGSVTALLNVRLRILHLLASILTMIALYSVNLRIMGRPNISLLMDPTVFSWVEQPGWPARAWMIPSVLLGVVIGALVLVNLFLASRAGLAMRATGANPRMARAQGIATGAVIVGGMALSNALVALAGALFAQSQGGSDISMGVGCIVIGLASVILGEAVMSTRTMILATLACILGAVLYRLAVALALNSDALGLQAQDLNLITAVLVAVALVLPGWKASVVRRLTRRGAPANGRPAP</sequence>